<evidence type="ECO:0000313" key="2">
    <source>
        <dbReference type="EMBL" id="KAK1316662.1"/>
    </source>
</evidence>
<protein>
    <submittedName>
        <fullName evidence="2">Cytosolic Fe-S cluster assembly factor NBP35</fullName>
    </submittedName>
</protein>
<accession>A0AAV9ETJ6</accession>
<evidence type="ECO:0000313" key="3">
    <source>
        <dbReference type="Proteomes" id="UP001180020"/>
    </source>
</evidence>
<keyword evidence="3" id="KW-1185">Reference proteome</keyword>
<dbReference type="AlphaFoldDB" id="A0AAV9ETJ6"/>
<evidence type="ECO:0000256" key="1">
    <source>
        <dbReference type="SAM" id="MobiDB-lite"/>
    </source>
</evidence>
<proteinExistence type="predicted"/>
<feature type="region of interest" description="Disordered" evidence="1">
    <location>
        <begin position="1"/>
        <end position="28"/>
    </location>
</feature>
<comment type="caution">
    <text evidence="2">The sequence shown here is derived from an EMBL/GenBank/DDBJ whole genome shotgun (WGS) entry which is preliminary data.</text>
</comment>
<sequence>MENGHKGEIPDNANEHCPGTESESAGKSDACKGCPNQDACATAPKGPDPESEPPILALWGCLLLFWIRNVELIISAEIAQDRDGGADQFWSPRRETGFWEVRLCPNLNDDEVESYLELLELLQGCSVVPSRRDEIIWRPKPIEGFSVRSGYHWLCREIPITLATARKYNEIWSLVPLAYKNGVSFRGTIRFIRDWGRNCAGVATIVLQGSVLIIQE</sequence>
<reference evidence="2" key="1">
    <citation type="journal article" date="2023" name="Nat. Commun.">
        <title>Diploid and tetraploid genomes of Acorus and the evolution of monocots.</title>
        <authorList>
            <person name="Ma L."/>
            <person name="Liu K.W."/>
            <person name="Li Z."/>
            <person name="Hsiao Y.Y."/>
            <person name="Qi Y."/>
            <person name="Fu T."/>
            <person name="Tang G.D."/>
            <person name="Zhang D."/>
            <person name="Sun W.H."/>
            <person name="Liu D.K."/>
            <person name="Li Y."/>
            <person name="Chen G.Z."/>
            <person name="Liu X.D."/>
            <person name="Liao X.Y."/>
            <person name="Jiang Y.T."/>
            <person name="Yu X."/>
            <person name="Hao Y."/>
            <person name="Huang J."/>
            <person name="Zhao X.W."/>
            <person name="Ke S."/>
            <person name="Chen Y.Y."/>
            <person name="Wu W.L."/>
            <person name="Hsu J.L."/>
            <person name="Lin Y.F."/>
            <person name="Huang M.D."/>
            <person name="Li C.Y."/>
            <person name="Huang L."/>
            <person name="Wang Z.W."/>
            <person name="Zhao X."/>
            <person name="Zhong W.Y."/>
            <person name="Peng D.H."/>
            <person name="Ahmad S."/>
            <person name="Lan S."/>
            <person name="Zhang J.S."/>
            <person name="Tsai W.C."/>
            <person name="Van de Peer Y."/>
            <person name="Liu Z.J."/>
        </authorList>
    </citation>
    <scope>NUCLEOTIDE SEQUENCE</scope>
    <source>
        <strain evidence="2">CP</strain>
    </source>
</reference>
<dbReference type="EMBL" id="JAUJYO010000005">
    <property type="protein sequence ID" value="KAK1316662.1"/>
    <property type="molecule type" value="Genomic_DNA"/>
</dbReference>
<reference evidence="2" key="2">
    <citation type="submission" date="2023-06" db="EMBL/GenBank/DDBJ databases">
        <authorList>
            <person name="Ma L."/>
            <person name="Liu K.-W."/>
            <person name="Li Z."/>
            <person name="Hsiao Y.-Y."/>
            <person name="Qi Y."/>
            <person name="Fu T."/>
            <person name="Tang G."/>
            <person name="Zhang D."/>
            <person name="Sun W.-H."/>
            <person name="Liu D.-K."/>
            <person name="Li Y."/>
            <person name="Chen G.-Z."/>
            <person name="Liu X.-D."/>
            <person name="Liao X.-Y."/>
            <person name="Jiang Y.-T."/>
            <person name="Yu X."/>
            <person name="Hao Y."/>
            <person name="Huang J."/>
            <person name="Zhao X.-W."/>
            <person name="Ke S."/>
            <person name="Chen Y.-Y."/>
            <person name="Wu W.-L."/>
            <person name="Hsu J.-L."/>
            <person name="Lin Y.-F."/>
            <person name="Huang M.-D."/>
            <person name="Li C.-Y."/>
            <person name="Huang L."/>
            <person name="Wang Z.-W."/>
            <person name="Zhao X."/>
            <person name="Zhong W.-Y."/>
            <person name="Peng D.-H."/>
            <person name="Ahmad S."/>
            <person name="Lan S."/>
            <person name="Zhang J.-S."/>
            <person name="Tsai W.-C."/>
            <person name="Van De Peer Y."/>
            <person name="Liu Z.-J."/>
        </authorList>
    </citation>
    <scope>NUCLEOTIDE SEQUENCE</scope>
    <source>
        <strain evidence="2">CP</strain>
        <tissue evidence="2">Leaves</tissue>
    </source>
</reference>
<organism evidence="2 3">
    <name type="scientific">Acorus calamus</name>
    <name type="common">Sweet flag</name>
    <dbReference type="NCBI Taxonomy" id="4465"/>
    <lineage>
        <taxon>Eukaryota</taxon>
        <taxon>Viridiplantae</taxon>
        <taxon>Streptophyta</taxon>
        <taxon>Embryophyta</taxon>
        <taxon>Tracheophyta</taxon>
        <taxon>Spermatophyta</taxon>
        <taxon>Magnoliopsida</taxon>
        <taxon>Liliopsida</taxon>
        <taxon>Acoraceae</taxon>
        <taxon>Acorus</taxon>
    </lineage>
</organism>
<dbReference type="Proteomes" id="UP001180020">
    <property type="component" value="Unassembled WGS sequence"/>
</dbReference>
<name>A0AAV9ETJ6_ACOCL</name>
<gene>
    <name evidence="2" type="primary">NBP35</name>
    <name evidence="2" type="ORF">QJS10_CPA05g00994</name>
</gene>